<dbReference type="InterPro" id="IPR024079">
    <property type="entry name" value="MetalloPept_cat_dom_sf"/>
</dbReference>
<keyword evidence="1" id="KW-0645">Protease</keyword>
<comment type="caution">
    <text evidence="7">The sequence shown here is derived from an EMBL/GenBank/DDBJ whole genome shotgun (WGS) entry which is preliminary data.</text>
</comment>
<keyword evidence="4" id="KW-0862">Zinc</keyword>
<evidence type="ECO:0000259" key="6">
    <source>
        <dbReference type="SMART" id="SM00235"/>
    </source>
</evidence>
<gene>
    <name evidence="7" type="ORF">ACFPJ5_05995</name>
</gene>
<dbReference type="GO" id="GO:0008237">
    <property type="term" value="F:metallopeptidase activity"/>
    <property type="evidence" value="ECO:0007669"/>
    <property type="project" value="UniProtKB-KW"/>
</dbReference>
<dbReference type="AlphaFoldDB" id="A0ABD5R924"/>
<keyword evidence="7" id="KW-0482">Metalloprotease</keyword>
<dbReference type="InterPro" id="IPR001818">
    <property type="entry name" value="Pept_M10_metallopeptidase"/>
</dbReference>
<feature type="compositionally biased region" description="Polar residues" evidence="5">
    <location>
        <begin position="29"/>
        <end position="46"/>
    </location>
</feature>
<keyword evidence="3 7" id="KW-0378">Hydrolase</keyword>
<organism evidence="7 8">
    <name type="scientific">Salinirubrum litoreum</name>
    <dbReference type="NCBI Taxonomy" id="1126234"/>
    <lineage>
        <taxon>Archaea</taxon>
        <taxon>Methanobacteriati</taxon>
        <taxon>Methanobacteriota</taxon>
        <taxon>Stenosarchaea group</taxon>
        <taxon>Halobacteria</taxon>
        <taxon>Halobacteriales</taxon>
        <taxon>Haloferacaceae</taxon>
        <taxon>Salinirubrum</taxon>
    </lineage>
</organism>
<evidence type="ECO:0000256" key="2">
    <source>
        <dbReference type="ARBA" id="ARBA00022723"/>
    </source>
</evidence>
<evidence type="ECO:0000313" key="7">
    <source>
        <dbReference type="EMBL" id="MFC5366485.1"/>
    </source>
</evidence>
<dbReference type="EC" id="3.4.24.-" evidence="7"/>
<evidence type="ECO:0000256" key="4">
    <source>
        <dbReference type="ARBA" id="ARBA00022833"/>
    </source>
</evidence>
<dbReference type="RefSeq" id="WP_227228172.1">
    <property type="nucleotide sequence ID" value="NZ_JAJCVJ010000001.1"/>
</dbReference>
<keyword evidence="8" id="KW-1185">Reference proteome</keyword>
<feature type="region of interest" description="Disordered" evidence="5">
    <location>
        <begin position="263"/>
        <end position="291"/>
    </location>
</feature>
<evidence type="ECO:0000256" key="1">
    <source>
        <dbReference type="ARBA" id="ARBA00022670"/>
    </source>
</evidence>
<dbReference type="EMBL" id="JBHSKX010000001">
    <property type="protein sequence ID" value="MFC5366485.1"/>
    <property type="molecule type" value="Genomic_DNA"/>
</dbReference>
<dbReference type="GO" id="GO:0046872">
    <property type="term" value="F:metal ion binding"/>
    <property type="evidence" value="ECO:0007669"/>
    <property type="project" value="UniProtKB-KW"/>
</dbReference>
<proteinExistence type="predicted"/>
<dbReference type="InterPro" id="IPR006026">
    <property type="entry name" value="Peptidase_Metallo"/>
</dbReference>
<evidence type="ECO:0000256" key="5">
    <source>
        <dbReference type="SAM" id="MobiDB-lite"/>
    </source>
</evidence>
<dbReference type="PROSITE" id="PS51257">
    <property type="entry name" value="PROKAR_LIPOPROTEIN"/>
    <property type="match status" value="1"/>
</dbReference>
<keyword evidence="2" id="KW-0479">Metal-binding</keyword>
<feature type="region of interest" description="Disordered" evidence="5">
    <location>
        <begin position="24"/>
        <end position="54"/>
    </location>
</feature>
<reference evidence="7 8" key="1">
    <citation type="journal article" date="2019" name="Int. J. Syst. Evol. Microbiol.">
        <title>The Global Catalogue of Microorganisms (GCM) 10K type strain sequencing project: providing services to taxonomists for standard genome sequencing and annotation.</title>
        <authorList>
            <consortium name="The Broad Institute Genomics Platform"/>
            <consortium name="The Broad Institute Genome Sequencing Center for Infectious Disease"/>
            <person name="Wu L."/>
            <person name="Ma J."/>
        </authorList>
    </citation>
    <scope>NUCLEOTIDE SEQUENCE [LARGE SCALE GENOMIC DNA]</scope>
    <source>
        <strain evidence="7 8">CGMCC 1.12237</strain>
    </source>
</reference>
<dbReference type="Pfam" id="PF00413">
    <property type="entry name" value="Peptidase_M10"/>
    <property type="match status" value="1"/>
</dbReference>
<dbReference type="Proteomes" id="UP001596201">
    <property type="component" value="Unassembled WGS sequence"/>
</dbReference>
<sequence>MTRLLVLSLVCCLLVAGCIGPVETRPSDPATTTRPTVSPTADSTPIATAAPPGVSPWGEEPVVVAVANSADPSRNVTPLVREATAYWEANAERYAGYPIDYRVVPDAEAPDLRVEFTETVPECGTVTDAVGCAPLITDARQIERPETIWIQGGLSDQSSVLVVTHELGHTLGLGHEDAPADVMAARSVIYTQPKPNATERAYPWADGEFTVYVDTANASDPARASEQVGHALDYYAEGAPGMPDNLTFRRVDDPEAAEIVVDFSDTSPCGPDDEAGSCVGTRGTDPDGDGAIERYERTRITLVNLDTDAVGWHVGYWLAYALGAEDDADKPAPFRDASYEERRSEWWR</sequence>
<dbReference type="SMART" id="SM00235">
    <property type="entry name" value="ZnMc"/>
    <property type="match status" value="1"/>
</dbReference>
<dbReference type="GO" id="GO:0006508">
    <property type="term" value="P:proteolysis"/>
    <property type="evidence" value="ECO:0007669"/>
    <property type="project" value="UniProtKB-KW"/>
</dbReference>
<name>A0ABD5R924_9EURY</name>
<accession>A0ABD5R924</accession>
<evidence type="ECO:0000256" key="3">
    <source>
        <dbReference type="ARBA" id="ARBA00022801"/>
    </source>
</evidence>
<protein>
    <submittedName>
        <fullName evidence="7">Matrixin family metalloprotease</fullName>
        <ecNumber evidence="7">3.4.24.-</ecNumber>
    </submittedName>
</protein>
<feature type="domain" description="Peptidase metallopeptidase" evidence="6">
    <location>
        <begin position="53"/>
        <end position="204"/>
    </location>
</feature>
<dbReference type="SUPFAM" id="SSF55486">
    <property type="entry name" value="Metalloproteases ('zincins'), catalytic domain"/>
    <property type="match status" value="1"/>
</dbReference>
<evidence type="ECO:0000313" key="8">
    <source>
        <dbReference type="Proteomes" id="UP001596201"/>
    </source>
</evidence>
<dbReference type="Gene3D" id="3.40.390.10">
    <property type="entry name" value="Collagenase (Catalytic Domain)"/>
    <property type="match status" value="1"/>
</dbReference>